<accession>A0A3P8C6C7</accession>
<dbReference type="WBParaSite" id="HPBE_0001922201-mRNA-1">
    <property type="protein sequence ID" value="HPBE_0001922201-mRNA-1"/>
    <property type="gene ID" value="HPBE_0001922201"/>
</dbReference>
<proteinExistence type="predicted"/>
<accession>A0A183GAY7</accession>
<dbReference type="Proteomes" id="UP000050761">
    <property type="component" value="Unassembled WGS sequence"/>
</dbReference>
<reference evidence="1 2" key="1">
    <citation type="submission" date="2018-11" db="EMBL/GenBank/DDBJ databases">
        <authorList>
            <consortium name="Pathogen Informatics"/>
        </authorList>
    </citation>
    <scope>NUCLEOTIDE SEQUENCE [LARGE SCALE GENOMIC DNA]</scope>
</reference>
<organism evidence="2 3">
    <name type="scientific">Heligmosomoides polygyrus</name>
    <name type="common">Parasitic roundworm</name>
    <dbReference type="NCBI Taxonomy" id="6339"/>
    <lineage>
        <taxon>Eukaryota</taxon>
        <taxon>Metazoa</taxon>
        <taxon>Ecdysozoa</taxon>
        <taxon>Nematoda</taxon>
        <taxon>Chromadorea</taxon>
        <taxon>Rhabditida</taxon>
        <taxon>Rhabditina</taxon>
        <taxon>Rhabditomorpha</taxon>
        <taxon>Strongyloidea</taxon>
        <taxon>Heligmosomidae</taxon>
        <taxon>Heligmosomoides</taxon>
    </lineage>
</organism>
<evidence type="ECO:0000313" key="2">
    <source>
        <dbReference type="Proteomes" id="UP000050761"/>
    </source>
</evidence>
<dbReference type="EMBL" id="UZAH01031212">
    <property type="protein sequence ID" value="VDP14404.1"/>
    <property type="molecule type" value="Genomic_DNA"/>
</dbReference>
<dbReference type="AlphaFoldDB" id="A0A183GAY7"/>
<keyword evidence="2" id="KW-1185">Reference proteome</keyword>
<protein>
    <submittedName>
        <fullName evidence="3">DNA-directed DNA polymerase</fullName>
    </submittedName>
</protein>
<name>A0A183GAY7_HELPZ</name>
<evidence type="ECO:0000313" key="1">
    <source>
        <dbReference type="EMBL" id="VDP14404.1"/>
    </source>
</evidence>
<gene>
    <name evidence="1" type="ORF">HPBE_LOCUS19221</name>
</gene>
<dbReference type="OrthoDB" id="5874823at2759"/>
<reference evidence="3" key="2">
    <citation type="submission" date="2019-09" db="UniProtKB">
        <authorList>
            <consortium name="WormBaseParasite"/>
        </authorList>
    </citation>
    <scope>IDENTIFICATION</scope>
</reference>
<sequence length="72" mass="8013">MRIGDLKRAVEDVILRPDQNTLNDIDKRDTIAALDLCQEHSTKPGAVYVSNRTPPSVVTQATSMHNRRAVRG</sequence>
<evidence type="ECO:0000313" key="3">
    <source>
        <dbReference type="WBParaSite" id="HPBE_0001922201-mRNA-1"/>
    </source>
</evidence>